<evidence type="ECO:0000256" key="2">
    <source>
        <dbReference type="ARBA" id="ARBA00022603"/>
    </source>
</evidence>
<evidence type="ECO:0000256" key="1">
    <source>
        <dbReference type="ARBA" id="ARBA00008361"/>
    </source>
</evidence>
<feature type="domain" description="Methyltransferase type 11" evidence="4">
    <location>
        <begin position="46"/>
        <end position="137"/>
    </location>
</feature>
<accession>A0ABT3GCR8</accession>
<name>A0ABT3GCR8_9BACT</name>
<keyword evidence="2 5" id="KW-0489">Methyltransferase</keyword>
<protein>
    <submittedName>
        <fullName evidence="5">Class I SAM-dependent methyltransferase</fullName>
    </submittedName>
</protein>
<evidence type="ECO:0000313" key="5">
    <source>
        <dbReference type="EMBL" id="MCW1921432.1"/>
    </source>
</evidence>
<dbReference type="EMBL" id="JAPDDT010000001">
    <property type="protein sequence ID" value="MCW1921432.1"/>
    <property type="molecule type" value="Genomic_DNA"/>
</dbReference>
<comment type="caution">
    <text evidence="5">The sequence shown here is derived from an EMBL/GenBank/DDBJ whole genome shotgun (WGS) entry which is preliminary data.</text>
</comment>
<keyword evidence="6" id="KW-1185">Reference proteome</keyword>
<dbReference type="Proteomes" id="UP001320876">
    <property type="component" value="Unassembled WGS sequence"/>
</dbReference>
<organism evidence="5 6">
    <name type="scientific">Luteolibacter arcticus</name>
    <dbReference type="NCBI Taxonomy" id="1581411"/>
    <lineage>
        <taxon>Bacteria</taxon>
        <taxon>Pseudomonadati</taxon>
        <taxon>Verrucomicrobiota</taxon>
        <taxon>Verrucomicrobiia</taxon>
        <taxon>Verrucomicrobiales</taxon>
        <taxon>Verrucomicrobiaceae</taxon>
        <taxon>Luteolibacter</taxon>
    </lineage>
</organism>
<evidence type="ECO:0000313" key="6">
    <source>
        <dbReference type="Proteomes" id="UP001320876"/>
    </source>
</evidence>
<dbReference type="SUPFAM" id="SSF53335">
    <property type="entry name" value="S-adenosyl-L-methionine-dependent methyltransferases"/>
    <property type="match status" value="1"/>
</dbReference>
<proteinExistence type="inferred from homology"/>
<dbReference type="InterPro" id="IPR013216">
    <property type="entry name" value="Methyltransf_11"/>
</dbReference>
<reference evidence="5 6" key="1">
    <citation type="submission" date="2022-10" db="EMBL/GenBank/DDBJ databases">
        <title>Luteolibacter arcticus strain CCTCC AB 2014275, whole genome shotgun sequencing project.</title>
        <authorList>
            <person name="Zhao G."/>
            <person name="Shen L."/>
        </authorList>
    </citation>
    <scope>NUCLEOTIDE SEQUENCE [LARGE SCALE GENOMIC DNA]</scope>
    <source>
        <strain evidence="5 6">CCTCC AB 2014275</strain>
    </source>
</reference>
<sequence>MSPQNSEQRFSNRVENYIRYRPSYPAELIALLEQEARLSPQSMLADIGSGTGISAELFLKAGYRVNGVEPNQAMREASERLLAGYTGFRSVNGSAQATTLESGSMDLVFAAQAFHWFDTPEARAEFRRILKQSGKIALIWNERHLDSTPFLRDYESLLRRFGTDYAAIRHENIGVDSLKRLFPDGYTTHAFPNSQSFDFEGLRGRLLSSSYAPAPGHPDHEPMLDELRRLFDEHAQGGKVSIDYDARVHLGS</sequence>
<dbReference type="InterPro" id="IPR029063">
    <property type="entry name" value="SAM-dependent_MTases_sf"/>
</dbReference>
<dbReference type="PANTHER" id="PTHR44942">
    <property type="entry name" value="METHYLTRANSF_11 DOMAIN-CONTAINING PROTEIN"/>
    <property type="match status" value="1"/>
</dbReference>
<evidence type="ECO:0000256" key="3">
    <source>
        <dbReference type="ARBA" id="ARBA00022679"/>
    </source>
</evidence>
<dbReference type="InterPro" id="IPR051052">
    <property type="entry name" value="Diverse_substrate_MTase"/>
</dbReference>
<gene>
    <name evidence="5" type="ORF">OKA05_02640</name>
</gene>
<dbReference type="GO" id="GO:0032259">
    <property type="term" value="P:methylation"/>
    <property type="evidence" value="ECO:0007669"/>
    <property type="project" value="UniProtKB-KW"/>
</dbReference>
<dbReference type="PANTHER" id="PTHR44942:SF4">
    <property type="entry name" value="METHYLTRANSFERASE TYPE 11 DOMAIN-CONTAINING PROTEIN"/>
    <property type="match status" value="1"/>
</dbReference>
<keyword evidence="3" id="KW-0808">Transferase</keyword>
<dbReference type="Pfam" id="PF08241">
    <property type="entry name" value="Methyltransf_11"/>
    <property type="match status" value="1"/>
</dbReference>
<dbReference type="CDD" id="cd02440">
    <property type="entry name" value="AdoMet_MTases"/>
    <property type="match status" value="1"/>
</dbReference>
<dbReference type="RefSeq" id="WP_264485541.1">
    <property type="nucleotide sequence ID" value="NZ_JAPDDT010000001.1"/>
</dbReference>
<dbReference type="Gene3D" id="3.40.50.150">
    <property type="entry name" value="Vaccinia Virus protein VP39"/>
    <property type="match status" value="1"/>
</dbReference>
<evidence type="ECO:0000259" key="4">
    <source>
        <dbReference type="Pfam" id="PF08241"/>
    </source>
</evidence>
<dbReference type="GO" id="GO:0008168">
    <property type="term" value="F:methyltransferase activity"/>
    <property type="evidence" value="ECO:0007669"/>
    <property type="project" value="UniProtKB-KW"/>
</dbReference>
<comment type="similarity">
    <text evidence="1">Belongs to the methyltransferase superfamily.</text>
</comment>